<dbReference type="Pfam" id="PF13362">
    <property type="entry name" value="Toprim_3"/>
    <property type="match status" value="1"/>
</dbReference>
<name>G7Z8C2_AZOL4</name>
<gene>
    <name evidence="3" type="ordered locus">AZOLI_1987</name>
</gene>
<reference evidence="4" key="1">
    <citation type="journal article" date="2011" name="PLoS Genet.">
        <title>Azospirillum genomes reveal transition of bacteria from aquatic to terrestrial environments.</title>
        <authorList>
            <person name="Wisniewski-Dye F."/>
            <person name="Borziak K."/>
            <person name="Khalsa-Moyers G."/>
            <person name="Alexandre G."/>
            <person name="Sukharnikov L.O."/>
            <person name="Wuichet K."/>
            <person name="Hurst G.B."/>
            <person name="McDonald W.H."/>
            <person name="Robertson J.S."/>
            <person name="Barbe V."/>
            <person name="Calteau A."/>
            <person name="Rouy Z."/>
            <person name="Mangenot S."/>
            <person name="Prigent-Combaret C."/>
            <person name="Normand P."/>
            <person name="Boyer M."/>
            <person name="Siguier P."/>
            <person name="Dessaux Y."/>
            <person name="Elmerich C."/>
            <person name="Condemine G."/>
            <person name="Krishnen G."/>
            <person name="Kennedy I."/>
            <person name="Paterson A.H."/>
            <person name="Gonzalez V."/>
            <person name="Mavingui P."/>
            <person name="Zhulin I.B."/>
        </authorList>
    </citation>
    <scope>NUCLEOTIDE SEQUENCE [LARGE SCALE GENOMIC DNA]</scope>
    <source>
        <strain evidence="4">4B</strain>
    </source>
</reference>
<evidence type="ECO:0000313" key="3">
    <source>
        <dbReference type="EMBL" id="CBS87234.1"/>
    </source>
</evidence>
<dbReference type="STRING" id="862719.AZOLI_1987"/>
<protein>
    <submittedName>
        <fullName evidence="3">Uncharacterized protein</fullName>
    </submittedName>
</protein>
<dbReference type="EMBL" id="FQ311868">
    <property type="protein sequence ID" value="CBS87234.1"/>
    <property type="molecule type" value="Genomic_DNA"/>
</dbReference>
<dbReference type="OrthoDB" id="9811157at2"/>
<dbReference type="AlphaFoldDB" id="G7Z8C2"/>
<dbReference type="Proteomes" id="UP000005667">
    <property type="component" value="Chromosome"/>
</dbReference>
<feature type="domain" description="DUF7146" evidence="2">
    <location>
        <begin position="112"/>
        <end position="217"/>
    </location>
</feature>
<evidence type="ECO:0000259" key="1">
    <source>
        <dbReference type="Pfam" id="PF13362"/>
    </source>
</evidence>
<proteinExistence type="predicted"/>
<dbReference type="InterPro" id="IPR006171">
    <property type="entry name" value="TOPRIM_dom"/>
</dbReference>
<dbReference type="KEGG" id="ali:AZOLI_1987"/>
<dbReference type="Pfam" id="PF23639">
    <property type="entry name" value="DUF7146"/>
    <property type="match status" value="1"/>
</dbReference>
<organism evidence="3 4">
    <name type="scientific">Azospirillum lipoferum (strain 4B)</name>
    <dbReference type="NCBI Taxonomy" id="862719"/>
    <lineage>
        <taxon>Bacteria</taxon>
        <taxon>Pseudomonadati</taxon>
        <taxon>Pseudomonadota</taxon>
        <taxon>Alphaproteobacteria</taxon>
        <taxon>Rhodospirillales</taxon>
        <taxon>Azospirillaceae</taxon>
        <taxon>Azospirillum</taxon>
    </lineage>
</organism>
<dbReference type="SUPFAM" id="SSF56731">
    <property type="entry name" value="DNA primase core"/>
    <property type="match status" value="1"/>
</dbReference>
<keyword evidence="4" id="KW-1185">Reference proteome</keyword>
<feature type="domain" description="Toprim" evidence="1">
    <location>
        <begin position="224"/>
        <end position="312"/>
    </location>
</feature>
<sequence>MSAASEIAQRLAREAEAVCRRYLPVGRREGHYWRIGDVQGTPGGSLYVHLHGVAAGKWADAATGEHGDLLDLIGANRGLDRLRDVLAEARAFLGQPRIGPGPGDREAPVSAGSPEAARRLFARSLPVAGTLAEAYLRNRGLPDIRNSGPLRFQPRCWYRDAGDRFVAGPALVAAVTDLDGRLTGVQRLWLDPSGRGKAAMPSPRRALGHLLGNGVRFGVARDVLAAGEGIETMLALRLALPVLPAVAALSAGHLAALRLPSALRRLYIARDNDAAGQRAVDRLGDRADAAGVEVRVLAPQAKDLNDDLRDHGLAMLRAHLRAQLAPEEGAAGWETGDPGRNG</sequence>
<evidence type="ECO:0000313" key="4">
    <source>
        <dbReference type="Proteomes" id="UP000005667"/>
    </source>
</evidence>
<evidence type="ECO:0000259" key="2">
    <source>
        <dbReference type="Pfam" id="PF23639"/>
    </source>
</evidence>
<dbReference type="HOGENOM" id="CLU_803799_0_0_5"/>
<dbReference type="InterPro" id="IPR055570">
    <property type="entry name" value="DUF7146"/>
</dbReference>
<accession>G7Z8C2</accession>
<dbReference type="Gene3D" id="3.40.1360.10">
    <property type="match status" value="1"/>
</dbReference>